<dbReference type="RefSeq" id="WP_114486277.1">
    <property type="nucleotide sequence ID" value="NZ_CBCSHM010000008.1"/>
</dbReference>
<dbReference type="PANTHER" id="PTHR44943:SF8">
    <property type="entry name" value="TPR REPEAT-CONTAINING PROTEIN MJ0263"/>
    <property type="match status" value="1"/>
</dbReference>
<dbReference type="Proteomes" id="UP000253204">
    <property type="component" value="Unassembled WGS sequence"/>
</dbReference>
<dbReference type="SMART" id="SM00028">
    <property type="entry name" value="TPR"/>
    <property type="match status" value="6"/>
</dbReference>
<dbReference type="Pfam" id="PF24604">
    <property type="entry name" value="B-barrel_PelB_C"/>
    <property type="match status" value="1"/>
</dbReference>
<evidence type="ECO:0008006" key="8">
    <source>
        <dbReference type="Google" id="ProtNLM"/>
    </source>
</evidence>
<dbReference type="InterPro" id="IPR051685">
    <property type="entry name" value="Ycf3/AcsC/BcsC/TPR_MFPF"/>
</dbReference>
<accession>A0A368U6A8</accession>
<organism evidence="6 7">
    <name type="scientific">Vreelandella rituensis</name>
    <dbReference type="NCBI Taxonomy" id="2282306"/>
    <lineage>
        <taxon>Bacteria</taxon>
        <taxon>Pseudomonadati</taxon>
        <taxon>Pseudomonadota</taxon>
        <taxon>Gammaproteobacteria</taxon>
        <taxon>Oceanospirillales</taxon>
        <taxon>Halomonadaceae</taxon>
        <taxon>Vreelandella</taxon>
    </lineage>
</organism>
<reference evidence="6 7" key="1">
    <citation type="submission" date="2018-07" db="EMBL/GenBank/DDBJ databases">
        <title>Halomonas rutogse sp. nov., isolated from Lake TangqianCo on Tibetan Plateau.</title>
        <authorList>
            <person name="Lu H."/>
            <person name="Xing P."/>
            <person name="Wu Q."/>
        </authorList>
    </citation>
    <scope>NUCLEOTIDE SEQUENCE [LARGE SCALE GENOMIC DNA]</scope>
    <source>
        <strain evidence="6 7">TQ8S</strain>
    </source>
</reference>
<feature type="domain" description="PelB C-terminal" evidence="5">
    <location>
        <begin position="1072"/>
        <end position="1382"/>
    </location>
</feature>
<evidence type="ECO:0000313" key="7">
    <source>
        <dbReference type="Proteomes" id="UP000253204"/>
    </source>
</evidence>
<dbReference type="PANTHER" id="PTHR44943">
    <property type="entry name" value="CELLULOSE SYNTHASE OPERON PROTEIN C"/>
    <property type="match status" value="1"/>
</dbReference>
<name>A0A368U6A8_9GAMM</name>
<comment type="caution">
    <text evidence="6">The sequence shown here is derived from an EMBL/GenBank/DDBJ whole genome shotgun (WGS) entry which is preliminary data.</text>
</comment>
<evidence type="ECO:0000256" key="1">
    <source>
        <dbReference type="ARBA" id="ARBA00022737"/>
    </source>
</evidence>
<dbReference type="Pfam" id="PF13432">
    <property type="entry name" value="TPR_16"/>
    <property type="match status" value="1"/>
</dbReference>
<gene>
    <name evidence="6" type="ORF">DU506_07285</name>
</gene>
<keyword evidence="7" id="KW-1185">Reference proteome</keyword>
<keyword evidence="2 3" id="KW-0802">TPR repeat</keyword>
<proteinExistence type="predicted"/>
<dbReference type="OrthoDB" id="8565469at2"/>
<dbReference type="Gene3D" id="1.25.40.10">
    <property type="entry name" value="Tetratricopeptide repeat domain"/>
    <property type="match status" value="3"/>
</dbReference>
<dbReference type="SUPFAM" id="SSF48452">
    <property type="entry name" value="TPR-like"/>
    <property type="match status" value="4"/>
</dbReference>
<feature type="repeat" description="TPR" evidence="3">
    <location>
        <begin position="850"/>
        <end position="883"/>
    </location>
</feature>
<sequence length="1385" mass="155761">MSNKPTHDAWEISPKRLMPAMTLRFLALVLILALVLLFPASQLLTLGNSSDATPSSVSIFYSRTMLQANPDNRELRFSLATKLAQVGEIEEARQLLAPLADDPTLGVQRLLLELDWQGYIALTEDDARRSQYHDDLSLRLQQVQAIPDLPLDTIASLAMYWLALGEPAQAAKLYEHLATQDPTNRYQWLSLAGQWWLKAGYPERSAKAWHGAFEAAEAQPQASLLHWFIPSALAQSDSRRDAALAALNAAQQSQGASALEYARRFITHYPSDPEFLNIGIRIALAQNQPLQALEWSHRYLEGRTDDLQALERHANIALAAGQPAEAASYFERLAEQDPDNRYHWLSLAGEWWLKAGDPERSAKAWRDAFDAVEAEAEPPDLGLIGWLIPSAHAAVDTSAASRRRNAALAALQAARQSLTPDTMTYVREYVEYYPQDTEILDVAIQIALALDEAEQAMTWSSNYLRLNPQESQAQERHVNIAFALGLVQEAATILTQLVEANPANVDYRQRLAQAQRWAGQPQAALKSYEYLATLNGDPYYDTQVIDIAQSLNDRQTTLTALVRIGNRQPLDDRQRRLLVDLYYDLGEPERAIAQIQEWIDSGPTTRDLWVRMATWQEQTGELEAALASWQRIANHFGNDVQETYARSRLQTKLWQLPEALATLQILEQPPASNDDTTQDYWNMLGELSWHMFDVESSSDAYQQLYRAGTLDEEYYPRLIQSMAESGNIEMAMQVVREDWQARRQPDTVIQMLDAAQRQQRTDMIHELFEMTRHDRARFADSADYWWIYAEQRLALHDIDGARQAYLKALALAPGNTGLRAALIYTLVQNQRDLELRRYLSQWGSSAPGDADLLAAFAAGYSQLGDSRQALHWYDLALRAAPDNYLLMLDYADALSRVRHHDSALRLRRHALLELRPRLQAELQDASQLSPERKREQARVIAVQTSLQGPDSSRDWLQAVMTHDTLGSEDSAWLFDSYMAQQQPAYARYWHLRAQWQRQSTPQWQQLAVAMQRNDHAALQRLLSSQAGGNLSTGDRIEALNRLGHREQALSLALDHSDEETGYLRRAAELTNEMPNRAGVQLETAQVGDIDIISSSTLLQFSDERLSTTLELGQRRLSDSGIYAEIDGLQDERFARLSLARRQRRGQTSVTLGALDTQAETAFQLSGQQEWQFTTRLGGSLFADYNALSEETDLLRALGVRDQLGATLDWRLTARDSARLSGAYTEFHSRESRNKLADGYRLEADLTHALISGATRQVLVRLLGSTEHNTLASQLPADVASRVPADTRMDALVPERYSFVGAGISLSRGEPGSPYPLVASPRYSLDLDAGYVMPDNQFGMNANLSIGTRLFGSDELSLHLGVNQSGDAARSNTFNAMLKYQFFLGR</sequence>
<evidence type="ECO:0000313" key="6">
    <source>
        <dbReference type="EMBL" id="RCV92504.1"/>
    </source>
</evidence>
<dbReference type="EMBL" id="QPIJ01000012">
    <property type="protein sequence ID" value="RCV92504.1"/>
    <property type="molecule type" value="Genomic_DNA"/>
</dbReference>
<dbReference type="InterPro" id="IPR011990">
    <property type="entry name" value="TPR-like_helical_dom_sf"/>
</dbReference>
<feature type="domain" description="Bacterial transcriptional activator" evidence="4">
    <location>
        <begin position="450"/>
        <end position="531"/>
    </location>
</feature>
<dbReference type="InterPro" id="IPR019734">
    <property type="entry name" value="TPR_rpt"/>
</dbReference>
<protein>
    <recommendedName>
        <fullName evidence="8">Tetratricopeptide repeat protein</fullName>
    </recommendedName>
</protein>
<dbReference type="Pfam" id="PF03704">
    <property type="entry name" value="BTAD"/>
    <property type="match status" value="1"/>
</dbReference>
<dbReference type="PROSITE" id="PS50005">
    <property type="entry name" value="TPR"/>
    <property type="match status" value="1"/>
</dbReference>
<evidence type="ECO:0000259" key="4">
    <source>
        <dbReference type="Pfam" id="PF03704"/>
    </source>
</evidence>
<keyword evidence="1" id="KW-0677">Repeat</keyword>
<evidence type="ECO:0000256" key="3">
    <source>
        <dbReference type="PROSITE-ProRule" id="PRU00339"/>
    </source>
</evidence>
<evidence type="ECO:0000259" key="5">
    <source>
        <dbReference type="Pfam" id="PF24604"/>
    </source>
</evidence>
<dbReference type="InterPro" id="IPR005158">
    <property type="entry name" value="BTAD"/>
</dbReference>
<dbReference type="InterPro" id="IPR057306">
    <property type="entry name" value="B-barrel_PelB_C"/>
</dbReference>
<dbReference type="Pfam" id="PF13429">
    <property type="entry name" value="TPR_15"/>
    <property type="match status" value="1"/>
</dbReference>
<evidence type="ECO:0000256" key="2">
    <source>
        <dbReference type="ARBA" id="ARBA00022803"/>
    </source>
</evidence>